<dbReference type="GO" id="GO:0006352">
    <property type="term" value="P:DNA-templated transcription initiation"/>
    <property type="evidence" value="ECO:0007669"/>
    <property type="project" value="InterPro"/>
</dbReference>
<dbReference type="InterPro" id="IPR039425">
    <property type="entry name" value="RNA_pol_sigma-70-like"/>
</dbReference>
<evidence type="ECO:0000313" key="7">
    <source>
        <dbReference type="EMBL" id="MVT10302.1"/>
    </source>
</evidence>
<sequence length="188" mass="21906">MEKELQEDAQIVQGLKDGNPHVTGLFYRKYMPRIFNWALQFTGDRSSAQDITQNLFARIHQKLSNGESVNIKDRLDGYLHRITRNEYLNYIRGNKSYSERNQAYSEESLQTTDPVCIEEKELVTRLGKAIEELSPKRKKAVQLILIRGLKYKEAAEITGTSVNTLKIQVRDAVKELQNKFKQFFFLFL</sequence>
<evidence type="ECO:0000256" key="1">
    <source>
        <dbReference type="ARBA" id="ARBA00010641"/>
    </source>
</evidence>
<dbReference type="InterPro" id="IPR007627">
    <property type="entry name" value="RNA_pol_sigma70_r2"/>
</dbReference>
<dbReference type="Pfam" id="PF04542">
    <property type="entry name" value="Sigma70_r2"/>
    <property type="match status" value="1"/>
</dbReference>
<evidence type="ECO:0000256" key="2">
    <source>
        <dbReference type="ARBA" id="ARBA00023015"/>
    </source>
</evidence>
<dbReference type="InterPro" id="IPR013324">
    <property type="entry name" value="RNA_pol_sigma_r3/r4-like"/>
</dbReference>
<keyword evidence="2" id="KW-0805">Transcription regulation</keyword>
<dbReference type="PANTHER" id="PTHR43133">
    <property type="entry name" value="RNA POLYMERASE ECF-TYPE SIGMA FACTO"/>
    <property type="match status" value="1"/>
</dbReference>
<gene>
    <name evidence="7" type="ORF">GO493_18665</name>
</gene>
<dbReference type="Pfam" id="PF08281">
    <property type="entry name" value="Sigma70_r4_2"/>
    <property type="match status" value="1"/>
</dbReference>
<dbReference type="PANTHER" id="PTHR43133:SF46">
    <property type="entry name" value="RNA POLYMERASE SIGMA-70 FACTOR ECF SUBFAMILY"/>
    <property type="match status" value="1"/>
</dbReference>
<proteinExistence type="inferred from homology"/>
<dbReference type="Gene3D" id="1.10.10.10">
    <property type="entry name" value="Winged helix-like DNA-binding domain superfamily/Winged helix DNA-binding domain"/>
    <property type="match status" value="1"/>
</dbReference>
<evidence type="ECO:0000256" key="4">
    <source>
        <dbReference type="ARBA" id="ARBA00023163"/>
    </source>
</evidence>
<organism evidence="7 8">
    <name type="scientific">Chitinophaga tropicalis</name>
    <dbReference type="NCBI Taxonomy" id="2683588"/>
    <lineage>
        <taxon>Bacteria</taxon>
        <taxon>Pseudomonadati</taxon>
        <taxon>Bacteroidota</taxon>
        <taxon>Chitinophagia</taxon>
        <taxon>Chitinophagales</taxon>
        <taxon>Chitinophagaceae</taxon>
        <taxon>Chitinophaga</taxon>
    </lineage>
</organism>
<evidence type="ECO:0000256" key="3">
    <source>
        <dbReference type="ARBA" id="ARBA00023082"/>
    </source>
</evidence>
<reference evidence="7 8" key="1">
    <citation type="submission" date="2019-12" db="EMBL/GenBank/DDBJ databases">
        <title>Chitinophaga sp. strain ysch24 (GDMCC 1.1355), whole genome shotgun sequence.</title>
        <authorList>
            <person name="Zhang X."/>
        </authorList>
    </citation>
    <scope>NUCLEOTIDE SEQUENCE [LARGE SCALE GENOMIC DNA]</scope>
    <source>
        <strain evidence="8">ysch24</strain>
    </source>
</reference>
<dbReference type="EMBL" id="WRXN01000008">
    <property type="protein sequence ID" value="MVT10302.1"/>
    <property type="molecule type" value="Genomic_DNA"/>
</dbReference>
<dbReference type="InterPro" id="IPR036388">
    <property type="entry name" value="WH-like_DNA-bd_sf"/>
</dbReference>
<keyword evidence="3" id="KW-0731">Sigma factor</keyword>
<feature type="domain" description="RNA polymerase sigma-70 region 2" evidence="5">
    <location>
        <begin position="26"/>
        <end position="95"/>
    </location>
</feature>
<protein>
    <submittedName>
        <fullName evidence="7">Sigma-70 family RNA polymerase sigma factor</fullName>
    </submittedName>
</protein>
<dbReference type="Proteomes" id="UP000461730">
    <property type="component" value="Unassembled WGS sequence"/>
</dbReference>
<keyword evidence="4" id="KW-0804">Transcription</keyword>
<name>A0A7K1U7I4_9BACT</name>
<dbReference type="InterPro" id="IPR013249">
    <property type="entry name" value="RNA_pol_sigma70_r4_t2"/>
</dbReference>
<dbReference type="NCBIfam" id="TIGR02937">
    <property type="entry name" value="sigma70-ECF"/>
    <property type="match status" value="1"/>
</dbReference>
<dbReference type="InterPro" id="IPR014284">
    <property type="entry name" value="RNA_pol_sigma-70_dom"/>
</dbReference>
<comment type="caution">
    <text evidence="7">The sequence shown here is derived from an EMBL/GenBank/DDBJ whole genome shotgun (WGS) entry which is preliminary data.</text>
</comment>
<dbReference type="GO" id="GO:0003677">
    <property type="term" value="F:DNA binding"/>
    <property type="evidence" value="ECO:0007669"/>
    <property type="project" value="InterPro"/>
</dbReference>
<evidence type="ECO:0000259" key="6">
    <source>
        <dbReference type="Pfam" id="PF08281"/>
    </source>
</evidence>
<dbReference type="InterPro" id="IPR013325">
    <property type="entry name" value="RNA_pol_sigma_r2"/>
</dbReference>
<evidence type="ECO:0000313" key="8">
    <source>
        <dbReference type="Proteomes" id="UP000461730"/>
    </source>
</evidence>
<dbReference type="SUPFAM" id="SSF88946">
    <property type="entry name" value="Sigma2 domain of RNA polymerase sigma factors"/>
    <property type="match status" value="1"/>
</dbReference>
<evidence type="ECO:0000259" key="5">
    <source>
        <dbReference type="Pfam" id="PF04542"/>
    </source>
</evidence>
<comment type="similarity">
    <text evidence="1">Belongs to the sigma-70 factor family. ECF subfamily.</text>
</comment>
<accession>A0A7K1U7I4</accession>
<dbReference type="SUPFAM" id="SSF88659">
    <property type="entry name" value="Sigma3 and sigma4 domains of RNA polymerase sigma factors"/>
    <property type="match status" value="1"/>
</dbReference>
<dbReference type="AlphaFoldDB" id="A0A7K1U7I4"/>
<dbReference type="RefSeq" id="WP_157307749.1">
    <property type="nucleotide sequence ID" value="NZ_WRXN01000008.1"/>
</dbReference>
<feature type="domain" description="RNA polymerase sigma factor 70 region 4 type 2" evidence="6">
    <location>
        <begin position="125"/>
        <end position="176"/>
    </location>
</feature>
<keyword evidence="8" id="KW-1185">Reference proteome</keyword>
<dbReference type="Gene3D" id="1.10.1740.10">
    <property type="match status" value="1"/>
</dbReference>
<dbReference type="GO" id="GO:0016987">
    <property type="term" value="F:sigma factor activity"/>
    <property type="evidence" value="ECO:0007669"/>
    <property type="project" value="UniProtKB-KW"/>
</dbReference>